<dbReference type="InterPro" id="IPR036968">
    <property type="entry name" value="Enolpyruvate_Tfrase_sf"/>
</dbReference>
<name>A0ABP8PBD7_9MICO</name>
<evidence type="ECO:0000256" key="3">
    <source>
        <dbReference type="ARBA" id="ARBA00022605"/>
    </source>
</evidence>
<feature type="binding site" evidence="7">
    <location>
        <position position="34"/>
    </location>
    <ligand>
        <name>3-phosphoshikimate</name>
        <dbReference type="ChEBI" id="CHEBI:145989"/>
    </ligand>
</feature>
<dbReference type="Gene3D" id="3.65.10.10">
    <property type="entry name" value="Enolpyruvate transferase domain"/>
    <property type="match status" value="2"/>
</dbReference>
<feature type="binding site" evidence="7">
    <location>
        <position position="333"/>
    </location>
    <ligand>
        <name>3-phosphoshikimate</name>
        <dbReference type="ChEBI" id="CHEBI:145989"/>
    </ligand>
</feature>
<dbReference type="PROSITE" id="PS00885">
    <property type="entry name" value="EPSP_SYNTHASE_2"/>
    <property type="match status" value="1"/>
</dbReference>
<reference evidence="10" key="1">
    <citation type="journal article" date="2019" name="Int. J. Syst. Evol. Microbiol.">
        <title>The Global Catalogue of Microorganisms (GCM) 10K type strain sequencing project: providing services to taxonomists for standard genome sequencing and annotation.</title>
        <authorList>
            <consortium name="The Broad Institute Genomics Platform"/>
            <consortium name="The Broad Institute Genome Sequencing Center for Infectious Disease"/>
            <person name="Wu L."/>
            <person name="Ma J."/>
        </authorList>
    </citation>
    <scope>NUCLEOTIDE SEQUENCE [LARGE SCALE GENOMIC DNA]</scope>
    <source>
        <strain evidence="10">JCM 17839</strain>
    </source>
</reference>
<evidence type="ECO:0000256" key="4">
    <source>
        <dbReference type="ARBA" id="ARBA00022679"/>
    </source>
</evidence>
<evidence type="ECO:0000256" key="7">
    <source>
        <dbReference type="HAMAP-Rule" id="MF_00210"/>
    </source>
</evidence>
<dbReference type="InterPro" id="IPR006264">
    <property type="entry name" value="EPSP_synthase"/>
</dbReference>
<feature type="binding site" evidence="7">
    <location>
        <position position="190"/>
    </location>
    <ligand>
        <name>3-phosphoshikimate</name>
        <dbReference type="ChEBI" id="CHEBI:145989"/>
    </ligand>
</feature>
<feature type="binding site" evidence="7">
    <location>
        <position position="33"/>
    </location>
    <ligand>
        <name>phosphoenolpyruvate</name>
        <dbReference type="ChEBI" id="CHEBI:58702"/>
    </ligand>
</feature>
<feature type="binding site" evidence="7">
    <location>
        <position position="360"/>
    </location>
    <ligand>
        <name>3-phosphoshikimate</name>
        <dbReference type="ChEBI" id="CHEBI:145989"/>
    </ligand>
</feature>
<dbReference type="HAMAP" id="MF_00210">
    <property type="entry name" value="EPSP_synth"/>
    <property type="match status" value="1"/>
</dbReference>
<evidence type="ECO:0000256" key="1">
    <source>
        <dbReference type="ARBA" id="ARBA00004811"/>
    </source>
</evidence>
<evidence type="ECO:0000256" key="2">
    <source>
        <dbReference type="ARBA" id="ARBA00009948"/>
    </source>
</evidence>
<dbReference type="SUPFAM" id="SSF55205">
    <property type="entry name" value="EPT/RTPC-like"/>
    <property type="match status" value="1"/>
</dbReference>
<evidence type="ECO:0000313" key="10">
    <source>
        <dbReference type="Proteomes" id="UP001500731"/>
    </source>
</evidence>
<dbReference type="InterPro" id="IPR001986">
    <property type="entry name" value="Enolpyruvate_Tfrase_dom"/>
</dbReference>
<feature type="binding site" evidence="7">
    <location>
        <position position="405"/>
    </location>
    <ligand>
        <name>phosphoenolpyruvate</name>
        <dbReference type="ChEBI" id="CHEBI:58702"/>
    </ligand>
</feature>
<proteinExistence type="inferred from homology"/>
<feature type="binding site" evidence="7">
    <location>
        <position position="191"/>
    </location>
    <ligand>
        <name>phosphoenolpyruvate</name>
        <dbReference type="ChEBI" id="CHEBI:58702"/>
    </ligand>
</feature>
<keyword evidence="4 7" id="KW-0808">Transferase</keyword>
<evidence type="ECO:0000256" key="6">
    <source>
        <dbReference type="ARBA" id="ARBA00044633"/>
    </source>
</evidence>
<keyword evidence="10" id="KW-1185">Reference proteome</keyword>
<feature type="binding site" evidence="7">
    <location>
        <position position="143"/>
    </location>
    <ligand>
        <name>phosphoenolpyruvate</name>
        <dbReference type="ChEBI" id="CHEBI:58702"/>
    </ligand>
</feature>
<dbReference type="EMBL" id="BAABGP010000013">
    <property type="protein sequence ID" value="GAA4485133.1"/>
    <property type="molecule type" value="Genomic_DNA"/>
</dbReference>
<feature type="binding site" evidence="7">
    <location>
        <position position="218"/>
    </location>
    <ligand>
        <name>3-phosphoshikimate</name>
        <dbReference type="ChEBI" id="CHEBI:145989"/>
    </ligand>
</feature>
<sequence length="459" mass="47314">MSDSTYSPAPRGRWSAPVPAGALHAELRVPGSKSLTNRELILAALADGPGLITSPLHSDDSARMIDALRTLGVGIEEQAGSGVFGPDLLITPAPLRGAAGRTATPHSTVDCGQAGTVMRFIAPLAGLIHGDVLLTAHETALHRPMGAMIHALRDLGIDIEDGGSWSLPFTIRGLGHIRGGRIEIDASASSQFVSGLLLAAPRFDVGLHLVHTGDRLPSTPHIDMTVEALTRRGIKVQRPAQGEWVVEAGVPRALKTAIEPDLSNAAPFLAAALVVGGQVSIGGWPTRSTQPGALLPGLLTAFGAETVQIGNVLTVRGTGAVRGADLDLSVAGELAPTLVGLAALADRPTTLTGIGHIRLHETDRIAALAGNLRALGGDVEELADGIRIVPAALHDGEWPAHHDHRMATTGALIGLRVPGIEIDEIGTTAKTLPEFTRLWEGMLASAGATADATSGSATA</sequence>
<keyword evidence="7" id="KW-0963">Cytoplasm</keyword>
<dbReference type="InterPro" id="IPR023193">
    <property type="entry name" value="EPSP_synthase_CS"/>
</dbReference>
<evidence type="ECO:0000256" key="5">
    <source>
        <dbReference type="ARBA" id="ARBA00023141"/>
    </source>
</evidence>
<comment type="function">
    <text evidence="7">Catalyzes the transfer of the enolpyruvyl moiety of phosphoenolpyruvate (PEP) to the 5-hydroxyl of shikimate-3-phosphate (S3P) to produce enolpyruvyl shikimate-3-phosphate and inorganic phosphate.</text>
</comment>
<keyword evidence="3 7" id="KW-0028">Amino-acid biosynthesis</keyword>
<comment type="catalytic activity">
    <reaction evidence="6">
        <text>3-phosphoshikimate + phosphoenolpyruvate = 5-O-(1-carboxyvinyl)-3-phosphoshikimate + phosphate</text>
        <dbReference type="Rhea" id="RHEA:21256"/>
        <dbReference type="ChEBI" id="CHEBI:43474"/>
        <dbReference type="ChEBI" id="CHEBI:57701"/>
        <dbReference type="ChEBI" id="CHEBI:58702"/>
        <dbReference type="ChEBI" id="CHEBI:145989"/>
        <dbReference type="EC" id="2.5.1.19"/>
    </reaction>
    <physiologicalReaction direction="left-to-right" evidence="6">
        <dbReference type="Rhea" id="RHEA:21257"/>
    </physiologicalReaction>
</comment>
<feature type="binding site" evidence="7">
    <location>
        <position position="189"/>
    </location>
    <ligand>
        <name>3-phosphoshikimate</name>
        <dbReference type="ChEBI" id="CHEBI:145989"/>
    </ligand>
</feature>
<feature type="binding site" evidence="7">
    <location>
        <position position="33"/>
    </location>
    <ligand>
        <name>3-phosphoshikimate</name>
        <dbReference type="ChEBI" id="CHEBI:145989"/>
    </ligand>
</feature>
<feature type="binding site" evidence="7">
    <location>
        <position position="430"/>
    </location>
    <ligand>
        <name>phosphoenolpyruvate</name>
        <dbReference type="ChEBI" id="CHEBI:58702"/>
    </ligand>
</feature>
<organism evidence="9 10">
    <name type="scientific">Microbacterium panaciterrae</name>
    <dbReference type="NCBI Taxonomy" id="985759"/>
    <lineage>
        <taxon>Bacteria</taxon>
        <taxon>Bacillati</taxon>
        <taxon>Actinomycetota</taxon>
        <taxon>Actinomycetes</taxon>
        <taxon>Micrococcales</taxon>
        <taxon>Microbacteriaceae</taxon>
        <taxon>Microbacterium</taxon>
    </lineage>
</organism>
<dbReference type="PANTHER" id="PTHR21090">
    <property type="entry name" value="AROM/DEHYDROQUINATE SYNTHASE"/>
    <property type="match status" value="1"/>
</dbReference>
<comment type="pathway">
    <text evidence="1 7">Metabolic intermediate biosynthesis; chorismate biosynthesis; chorismate from D-erythrose 4-phosphate and phosphoenolpyruvate: step 6/7.</text>
</comment>
<dbReference type="PIRSF" id="PIRSF000505">
    <property type="entry name" value="EPSPS"/>
    <property type="match status" value="1"/>
</dbReference>
<comment type="caution">
    <text evidence="9">The sequence shown here is derived from an EMBL/GenBank/DDBJ whole genome shotgun (WGS) entry which is preliminary data.</text>
</comment>
<feature type="domain" description="Enolpyruvate transferase" evidence="8">
    <location>
        <begin position="21"/>
        <end position="437"/>
    </location>
</feature>
<dbReference type="NCBIfam" id="TIGR01356">
    <property type="entry name" value="aroA"/>
    <property type="match status" value="1"/>
</dbReference>
<feature type="binding site" evidence="7">
    <location>
        <position position="38"/>
    </location>
    <ligand>
        <name>3-phosphoshikimate</name>
        <dbReference type="ChEBI" id="CHEBI:145989"/>
    </ligand>
</feature>
<feature type="active site" description="Proton acceptor" evidence="7">
    <location>
        <position position="333"/>
    </location>
</feature>
<dbReference type="RefSeq" id="WP_345186400.1">
    <property type="nucleotide sequence ID" value="NZ_BAABGP010000013.1"/>
</dbReference>
<comment type="subunit">
    <text evidence="7">Monomer.</text>
</comment>
<comment type="similarity">
    <text evidence="2 7">Belongs to the EPSP synthase family.</text>
</comment>
<dbReference type="InterPro" id="IPR013792">
    <property type="entry name" value="RNA3'P_cycl/enolpyr_Trfase_a/b"/>
</dbReference>
<evidence type="ECO:0000259" key="8">
    <source>
        <dbReference type="Pfam" id="PF00275"/>
    </source>
</evidence>
<comment type="subcellular location">
    <subcellularLocation>
        <location evidence="7">Cytoplasm</location>
    </subcellularLocation>
</comment>
<dbReference type="PANTHER" id="PTHR21090:SF5">
    <property type="entry name" value="PENTAFUNCTIONAL AROM POLYPEPTIDE"/>
    <property type="match status" value="1"/>
</dbReference>
<dbReference type="EC" id="2.5.1.19" evidence="7"/>
<evidence type="ECO:0000313" key="9">
    <source>
        <dbReference type="EMBL" id="GAA4485133.1"/>
    </source>
</evidence>
<dbReference type="Pfam" id="PF00275">
    <property type="entry name" value="EPSP_synthase"/>
    <property type="match status" value="1"/>
</dbReference>
<protein>
    <recommendedName>
        <fullName evidence="7">3-phosphoshikimate 1-carboxyvinyltransferase</fullName>
        <ecNumber evidence="7">2.5.1.19</ecNumber>
    </recommendedName>
    <alternativeName>
        <fullName evidence="7">5-enolpyruvylshikimate-3-phosphate synthase</fullName>
        <shortName evidence="7">EPSP synthase</shortName>
        <shortName evidence="7">EPSPS</shortName>
    </alternativeName>
</protein>
<comment type="caution">
    <text evidence="7">Lacks conserved residue(s) required for the propagation of feature annotation.</text>
</comment>
<feature type="binding site" evidence="7">
    <location>
        <position position="115"/>
    </location>
    <ligand>
        <name>phosphoenolpyruvate</name>
        <dbReference type="ChEBI" id="CHEBI:58702"/>
    </ligand>
</feature>
<gene>
    <name evidence="7 9" type="primary">aroA</name>
    <name evidence="9" type="ORF">GCM10023171_19010</name>
</gene>
<accession>A0ABP8PBD7</accession>
<feature type="binding site" evidence="7">
    <location>
        <position position="191"/>
    </location>
    <ligand>
        <name>3-phosphoshikimate</name>
        <dbReference type="ChEBI" id="CHEBI:145989"/>
    </ligand>
</feature>
<dbReference type="Proteomes" id="UP001500731">
    <property type="component" value="Unassembled WGS sequence"/>
</dbReference>
<dbReference type="CDD" id="cd01556">
    <property type="entry name" value="EPSP_synthase"/>
    <property type="match status" value="1"/>
</dbReference>
<keyword evidence="5 7" id="KW-0057">Aromatic amino acid biosynthesis</keyword>
<feature type="binding site" evidence="7">
    <location>
        <position position="364"/>
    </location>
    <ligand>
        <name>phosphoenolpyruvate</name>
        <dbReference type="ChEBI" id="CHEBI:58702"/>
    </ligand>
</feature>